<sequence length="235" mass="26954">MNRLGIWISSYISFSTVEPFQIGFTPDQIQVQPGKTHLGTGVMPRVGITAHHQLDFVIWLRTDKYCMLRLLVLEFGFQQLLEYKLGIFYEYVTVVTVHLATSTISPHRQSYQAVDLAAAICPCYLDLSSLAEFPPNKFAAISQMEFPPNKFAAISQMKLQPLPHAPPFPSSTHLFATKDHRFYHPSFQGSNFFQWVLRNPSSFEINKRGLGKIFEEMFERTVDMFEKAAYTQQCD</sequence>
<name>A0AAW0LB34_QUESU</name>
<dbReference type="AlphaFoldDB" id="A0AAW0LB34"/>
<comment type="caution">
    <text evidence="1">The sequence shown here is derived from an EMBL/GenBank/DDBJ whole genome shotgun (WGS) entry which is preliminary data.</text>
</comment>
<organism evidence="1 2">
    <name type="scientific">Quercus suber</name>
    <name type="common">Cork oak</name>
    <dbReference type="NCBI Taxonomy" id="58331"/>
    <lineage>
        <taxon>Eukaryota</taxon>
        <taxon>Viridiplantae</taxon>
        <taxon>Streptophyta</taxon>
        <taxon>Embryophyta</taxon>
        <taxon>Tracheophyta</taxon>
        <taxon>Spermatophyta</taxon>
        <taxon>Magnoliopsida</taxon>
        <taxon>eudicotyledons</taxon>
        <taxon>Gunneridae</taxon>
        <taxon>Pentapetalae</taxon>
        <taxon>rosids</taxon>
        <taxon>fabids</taxon>
        <taxon>Fagales</taxon>
        <taxon>Fagaceae</taxon>
        <taxon>Quercus</taxon>
    </lineage>
</organism>
<evidence type="ECO:0000313" key="2">
    <source>
        <dbReference type="Proteomes" id="UP000237347"/>
    </source>
</evidence>
<gene>
    <name evidence="1" type="ORF">CFP56_004554</name>
</gene>
<dbReference type="Proteomes" id="UP000237347">
    <property type="component" value="Unassembled WGS sequence"/>
</dbReference>
<accession>A0AAW0LB34</accession>
<evidence type="ECO:0000313" key="1">
    <source>
        <dbReference type="EMBL" id="KAK7848662.1"/>
    </source>
</evidence>
<proteinExistence type="predicted"/>
<dbReference type="EMBL" id="PKMF04000124">
    <property type="protein sequence ID" value="KAK7848662.1"/>
    <property type="molecule type" value="Genomic_DNA"/>
</dbReference>
<reference evidence="1 2" key="1">
    <citation type="journal article" date="2018" name="Sci. Data">
        <title>The draft genome sequence of cork oak.</title>
        <authorList>
            <person name="Ramos A.M."/>
            <person name="Usie A."/>
            <person name="Barbosa P."/>
            <person name="Barros P.M."/>
            <person name="Capote T."/>
            <person name="Chaves I."/>
            <person name="Simoes F."/>
            <person name="Abreu I."/>
            <person name="Carrasquinho I."/>
            <person name="Faro C."/>
            <person name="Guimaraes J.B."/>
            <person name="Mendonca D."/>
            <person name="Nobrega F."/>
            <person name="Rodrigues L."/>
            <person name="Saibo N.J.M."/>
            <person name="Varela M.C."/>
            <person name="Egas C."/>
            <person name="Matos J."/>
            <person name="Miguel C.M."/>
            <person name="Oliveira M.M."/>
            <person name="Ricardo C.P."/>
            <person name="Goncalves S."/>
        </authorList>
    </citation>
    <scope>NUCLEOTIDE SEQUENCE [LARGE SCALE GENOMIC DNA]</scope>
    <source>
        <strain evidence="2">cv. HL8</strain>
    </source>
</reference>
<keyword evidence="2" id="KW-1185">Reference proteome</keyword>
<protein>
    <submittedName>
        <fullName evidence="1">Uncharacterized protein</fullName>
    </submittedName>
</protein>